<dbReference type="Pfam" id="PF08336">
    <property type="entry name" value="P4Ha_N"/>
    <property type="match status" value="1"/>
</dbReference>
<evidence type="ECO:0000256" key="2">
    <source>
        <dbReference type="ARBA" id="ARBA00022896"/>
    </source>
</evidence>
<feature type="signal peptide" evidence="4">
    <location>
        <begin position="1"/>
        <end position="20"/>
    </location>
</feature>
<reference evidence="6" key="1">
    <citation type="submission" date="2015-11" db="EMBL/GenBank/DDBJ databases">
        <title>De novo transcriptome assembly of four potential Pierce s Disease insect vectors from Arizona vineyards.</title>
        <authorList>
            <person name="Tassone E.E."/>
        </authorList>
    </citation>
    <scope>NUCLEOTIDE SEQUENCE</scope>
</reference>
<evidence type="ECO:0000313" key="6">
    <source>
        <dbReference type="EMBL" id="JAT27871.1"/>
    </source>
</evidence>
<organism evidence="6">
    <name type="scientific">Graphocephala atropunctata</name>
    <dbReference type="NCBI Taxonomy" id="36148"/>
    <lineage>
        <taxon>Eukaryota</taxon>
        <taxon>Metazoa</taxon>
        <taxon>Ecdysozoa</taxon>
        <taxon>Arthropoda</taxon>
        <taxon>Hexapoda</taxon>
        <taxon>Insecta</taxon>
        <taxon>Pterygota</taxon>
        <taxon>Neoptera</taxon>
        <taxon>Paraneoptera</taxon>
        <taxon>Hemiptera</taxon>
        <taxon>Auchenorrhyncha</taxon>
        <taxon>Membracoidea</taxon>
        <taxon>Cicadellidae</taxon>
        <taxon>Cicadellinae</taxon>
        <taxon>Cicadellini</taxon>
        <taxon>Graphocephala</taxon>
    </lineage>
</organism>
<dbReference type="Gene3D" id="6.10.140.1460">
    <property type="match status" value="1"/>
</dbReference>
<dbReference type="GO" id="GO:0004656">
    <property type="term" value="F:procollagen-proline 4-dioxygenase activity"/>
    <property type="evidence" value="ECO:0007669"/>
    <property type="project" value="InterPro"/>
</dbReference>
<dbReference type="GO" id="GO:0005783">
    <property type="term" value="C:endoplasmic reticulum"/>
    <property type="evidence" value="ECO:0007669"/>
    <property type="project" value="InterPro"/>
</dbReference>
<feature type="domain" description="Prolyl 4-hydroxylase N-terminal" evidence="5">
    <location>
        <begin position="25"/>
        <end position="145"/>
    </location>
</feature>
<keyword evidence="4" id="KW-0732">Signal</keyword>
<evidence type="ECO:0000256" key="4">
    <source>
        <dbReference type="SAM" id="SignalP"/>
    </source>
</evidence>
<keyword evidence="1" id="KW-0479">Metal-binding</keyword>
<dbReference type="Gene3D" id="2.60.120.620">
    <property type="entry name" value="q2cbj1_9rhob like domain"/>
    <property type="match status" value="1"/>
</dbReference>
<dbReference type="GO" id="GO:0031418">
    <property type="term" value="F:L-ascorbic acid binding"/>
    <property type="evidence" value="ECO:0007669"/>
    <property type="project" value="UniProtKB-KW"/>
</dbReference>
<dbReference type="Gene3D" id="1.25.40.10">
    <property type="entry name" value="Tetratricopeptide repeat domain"/>
    <property type="match status" value="1"/>
</dbReference>
<gene>
    <name evidence="6" type="ORF">g.15804</name>
</gene>
<keyword evidence="3" id="KW-0408">Iron</keyword>
<sequence length="424" mass="48795">MTLSKWFPLWSTLLIPPVLADLFSSVNNMENLAYLEDELLDHLSSYLYNQHLKLNLLTEKYNQLYKARGVNIQEHIGNPVSAFALIKRLVKEWPLVLHLLLENYDVPDHLLDLPREEEFQIALRGLTRLKDVYRLSADELAEGMIGDVQDQTVMTASDCYDMGEYLYKRLQFSNSISWFNEATKKIQQGDDTIQYEKILAHLYLASMFAGCLASMQNPTIHSHSHSLLQQLVSNSPHFTLSSELSQDFRQALARNCTWVQELVDKQLEEDNQINTEFDKIYNQMCVGDAQMLTSGLRCFYVHYHNPHLLIAPFKLEEVHTEPPLVIFHEVISDREIEDMKASFLQERTDCETVTYNLSSRSSYRTCEVAWVSDEQSLTAARLTRRVADMTNLSMDTSEQSQVASYGLGGEFKLHYDPIDNTALS</sequence>
<accession>A0A1B6LW22</accession>
<proteinExistence type="predicted"/>
<dbReference type="GO" id="GO:0046872">
    <property type="term" value="F:metal ion binding"/>
    <property type="evidence" value="ECO:0007669"/>
    <property type="project" value="UniProtKB-KW"/>
</dbReference>
<feature type="non-terminal residue" evidence="6">
    <location>
        <position position="424"/>
    </location>
</feature>
<evidence type="ECO:0000259" key="5">
    <source>
        <dbReference type="Pfam" id="PF08336"/>
    </source>
</evidence>
<protein>
    <recommendedName>
        <fullName evidence="5">Prolyl 4-hydroxylase N-terminal domain-containing protein</fullName>
    </recommendedName>
</protein>
<dbReference type="PANTHER" id="PTHR10869">
    <property type="entry name" value="PROLYL 4-HYDROXYLASE ALPHA SUBUNIT"/>
    <property type="match status" value="1"/>
</dbReference>
<name>A0A1B6LW22_9HEMI</name>
<dbReference type="InterPro" id="IPR011990">
    <property type="entry name" value="TPR-like_helical_dom_sf"/>
</dbReference>
<dbReference type="EMBL" id="GEBQ01012106">
    <property type="protein sequence ID" value="JAT27871.1"/>
    <property type="molecule type" value="Transcribed_RNA"/>
</dbReference>
<feature type="chain" id="PRO_5008587688" description="Prolyl 4-hydroxylase N-terminal domain-containing protein" evidence="4">
    <location>
        <begin position="21"/>
        <end position="424"/>
    </location>
</feature>
<dbReference type="PANTHER" id="PTHR10869:SF244">
    <property type="entry name" value="PROLYL 4-HYDROXYLASE SUBUNIT ALPHA-2"/>
    <property type="match status" value="1"/>
</dbReference>
<evidence type="ECO:0000256" key="1">
    <source>
        <dbReference type="ARBA" id="ARBA00022723"/>
    </source>
</evidence>
<dbReference type="AlphaFoldDB" id="A0A1B6LW22"/>
<dbReference type="InterPro" id="IPR013547">
    <property type="entry name" value="P4H_N"/>
</dbReference>
<evidence type="ECO:0000256" key="3">
    <source>
        <dbReference type="ARBA" id="ARBA00023004"/>
    </source>
</evidence>
<dbReference type="InterPro" id="IPR045054">
    <property type="entry name" value="P4HA-like"/>
</dbReference>
<keyword evidence="2" id="KW-0847">Vitamin C</keyword>